<dbReference type="InterPro" id="IPR018639">
    <property type="entry name" value="DUF2062"/>
</dbReference>
<dbReference type="KEGG" id="kvl:KVU_0162"/>
<proteinExistence type="predicted"/>
<keyword evidence="1" id="KW-0472">Membrane</keyword>
<keyword evidence="3" id="KW-0804">Transcription</keyword>
<reference evidence="3 4" key="1">
    <citation type="journal article" date="2011" name="J. Bacteriol.">
        <title>Complete genome sequence of the industrial strain Ketogulonicigenium vulgare WSH-001.</title>
        <authorList>
            <person name="Liu L."/>
            <person name="Li Y."/>
            <person name="Zhang J."/>
            <person name="Zhou Z."/>
            <person name="Liu J."/>
            <person name="Li X."/>
            <person name="Zhou J."/>
            <person name="Du G."/>
            <person name="Wang L."/>
            <person name="Chen J."/>
        </authorList>
    </citation>
    <scope>NUCLEOTIDE SEQUENCE [LARGE SCALE GENOMIC DNA]</scope>
    <source>
        <strain evidence="3 4">WSH-001</strain>
    </source>
</reference>
<name>F9Y8J2_KETVW</name>
<feature type="transmembrane region" description="Helical" evidence="1">
    <location>
        <begin position="49"/>
        <end position="72"/>
    </location>
</feature>
<keyword evidence="1" id="KW-0812">Transmembrane</keyword>
<dbReference type="AlphaFoldDB" id="F9Y8J2"/>
<dbReference type="Proteomes" id="UP000000692">
    <property type="component" value="Chromosome"/>
</dbReference>
<dbReference type="GO" id="GO:0000428">
    <property type="term" value="C:DNA-directed RNA polymerase complex"/>
    <property type="evidence" value="ECO:0007669"/>
    <property type="project" value="UniProtKB-KW"/>
</dbReference>
<evidence type="ECO:0000313" key="4">
    <source>
        <dbReference type="Proteomes" id="UP000000692"/>
    </source>
</evidence>
<feature type="transmembrane region" description="Helical" evidence="1">
    <location>
        <begin position="157"/>
        <end position="184"/>
    </location>
</feature>
<keyword evidence="1" id="KW-1133">Transmembrane helix</keyword>
<gene>
    <name evidence="3" type="ordered locus">KVU_0162</name>
</gene>
<sequence>MFKRREPRSFGHALRATFWPQKGWLRPAHYISRRIQRLPDSPERIARGIAAGVAASFSPVIGVHALIALLVAKLVRGNMLAAFIGQGFGNPFTALPIMAGALNVGYAVMGSRPAEGMIAAVPEHFINAAKQLWHNIQAGFGPATAHWNELADFWHMIFLPFLIGGAILGPVFGVLAYGVTLPLVRAYQNMRRNRRLARQAELAAPNQPLPARNEENGG</sequence>
<evidence type="ECO:0000259" key="2">
    <source>
        <dbReference type="Pfam" id="PF09835"/>
    </source>
</evidence>
<dbReference type="PANTHER" id="PTHR40547">
    <property type="entry name" value="SLL0298 PROTEIN"/>
    <property type="match status" value="1"/>
</dbReference>
<dbReference type="HOGENOM" id="CLU_102912_0_1_5"/>
<dbReference type="Pfam" id="PF09835">
    <property type="entry name" value="DUF2062"/>
    <property type="match status" value="1"/>
</dbReference>
<dbReference type="OrthoDB" id="7360463at2"/>
<dbReference type="PANTHER" id="PTHR40547:SF1">
    <property type="entry name" value="SLL0298 PROTEIN"/>
    <property type="match status" value="1"/>
</dbReference>
<dbReference type="eggNOG" id="COG3216">
    <property type="taxonomic scope" value="Bacteria"/>
</dbReference>
<evidence type="ECO:0000313" key="3">
    <source>
        <dbReference type="EMBL" id="AEM40001.1"/>
    </source>
</evidence>
<organism evidence="3 4">
    <name type="scientific">Ketogulonicigenium vulgare (strain WSH-001)</name>
    <dbReference type="NCBI Taxonomy" id="759362"/>
    <lineage>
        <taxon>Bacteria</taxon>
        <taxon>Pseudomonadati</taxon>
        <taxon>Pseudomonadota</taxon>
        <taxon>Alphaproteobacteria</taxon>
        <taxon>Rhodobacterales</taxon>
        <taxon>Roseobacteraceae</taxon>
        <taxon>Ketogulonicigenium</taxon>
    </lineage>
</organism>
<keyword evidence="3" id="KW-0240">DNA-directed RNA polymerase</keyword>
<keyword evidence="4" id="KW-1185">Reference proteome</keyword>
<dbReference type="RefSeq" id="WP_013383419.1">
    <property type="nucleotide sequence ID" value="NC_017384.1"/>
</dbReference>
<accession>F9Y8J2</accession>
<protein>
    <submittedName>
        <fullName evidence="3">DNA-directed RNA polymerase subunit omega</fullName>
    </submittedName>
</protein>
<feature type="domain" description="DUF2062" evidence="2">
    <location>
        <begin position="25"/>
        <end position="192"/>
    </location>
</feature>
<dbReference type="EMBL" id="CP002018">
    <property type="protein sequence ID" value="AEM40001.1"/>
    <property type="molecule type" value="Genomic_DNA"/>
</dbReference>
<evidence type="ECO:0000256" key="1">
    <source>
        <dbReference type="SAM" id="Phobius"/>
    </source>
</evidence>